<comment type="caution">
    <text evidence="2">The sequence shown here is derived from an EMBL/GenBank/DDBJ whole genome shotgun (WGS) entry which is preliminary data.</text>
</comment>
<name>A0ABN2L0X5_9MICO</name>
<evidence type="ECO:0000256" key="1">
    <source>
        <dbReference type="SAM" id="MobiDB-lite"/>
    </source>
</evidence>
<feature type="region of interest" description="Disordered" evidence="1">
    <location>
        <begin position="36"/>
        <end position="63"/>
    </location>
</feature>
<protein>
    <submittedName>
        <fullName evidence="2">Uncharacterized protein</fullName>
    </submittedName>
</protein>
<dbReference type="EMBL" id="BAAAPN010000059">
    <property type="protein sequence ID" value="GAA1769365.1"/>
    <property type="molecule type" value="Genomic_DNA"/>
</dbReference>
<reference evidence="2 3" key="1">
    <citation type="journal article" date="2019" name="Int. J. Syst. Evol. Microbiol.">
        <title>The Global Catalogue of Microorganisms (GCM) 10K type strain sequencing project: providing services to taxonomists for standard genome sequencing and annotation.</title>
        <authorList>
            <consortium name="The Broad Institute Genomics Platform"/>
            <consortium name="The Broad Institute Genome Sequencing Center for Infectious Disease"/>
            <person name="Wu L."/>
            <person name="Ma J."/>
        </authorList>
    </citation>
    <scope>NUCLEOTIDE SEQUENCE [LARGE SCALE GENOMIC DNA]</scope>
    <source>
        <strain evidence="2 3">JCM 15591</strain>
    </source>
</reference>
<dbReference type="Proteomes" id="UP001501475">
    <property type="component" value="Unassembled WGS sequence"/>
</dbReference>
<sequence length="63" mass="6968">MTIKVTPDQVDNARLLMALDRADGRTSDEWVVRLANARPATPVEHPHTPLDDPTAAPEPEPRD</sequence>
<proteinExistence type="predicted"/>
<evidence type="ECO:0000313" key="2">
    <source>
        <dbReference type="EMBL" id="GAA1769365.1"/>
    </source>
</evidence>
<organism evidence="2 3">
    <name type="scientific">Nostocoides vanveenii</name>
    <dbReference type="NCBI Taxonomy" id="330835"/>
    <lineage>
        <taxon>Bacteria</taxon>
        <taxon>Bacillati</taxon>
        <taxon>Actinomycetota</taxon>
        <taxon>Actinomycetes</taxon>
        <taxon>Micrococcales</taxon>
        <taxon>Intrasporangiaceae</taxon>
        <taxon>Nostocoides</taxon>
    </lineage>
</organism>
<evidence type="ECO:0000313" key="3">
    <source>
        <dbReference type="Proteomes" id="UP001501475"/>
    </source>
</evidence>
<accession>A0ABN2L0X5</accession>
<keyword evidence="3" id="KW-1185">Reference proteome</keyword>
<gene>
    <name evidence="2" type="ORF">GCM10009810_29780</name>
</gene>